<dbReference type="PANTHER" id="PTHR34216">
    <property type="match status" value="1"/>
</dbReference>
<gene>
    <name evidence="5" type="ORF">SporoS204_08940</name>
</gene>
<dbReference type="InterPro" id="IPR002509">
    <property type="entry name" value="NODB_dom"/>
</dbReference>
<dbReference type="RefSeq" id="WP_083065576.1">
    <property type="nucleotide sequence ID" value="NZ_CP015108.1"/>
</dbReference>
<keyword evidence="3" id="KW-0812">Transmembrane</keyword>
<evidence type="ECO:0000256" key="2">
    <source>
        <dbReference type="ARBA" id="ARBA00022729"/>
    </source>
</evidence>
<feature type="transmembrane region" description="Helical" evidence="3">
    <location>
        <begin position="21"/>
        <end position="41"/>
    </location>
</feature>
<evidence type="ECO:0000313" key="5">
    <source>
        <dbReference type="EMBL" id="ARF14261.1"/>
    </source>
</evidence>
<dbReference type="Proteomes" id="UP000192486">
    <property type="component" value="Chromosome"/>
</dbReference>
<evidence type="ECO:0000259" key="4">
    <source>
        <dbReference type="Pfam" id="PF01522"/>
    </source>
</evidence>
<dbReference type="InterPro" id="IPR051398">
    <property type="entry name" value="Polysacch_Deacetylase"/>
</dbReference>
<feature type="domain" description="NodB homology" evidence="4">
    <location>
        <begin position="110"/>
        <end position="231"/>
    </location>
</feature>
<accession>A0ABM6JWB9</accession>
<keyword evidence="3" id="KW-0472">Membrane</keyword>
<evidence type="ECO:0000256" key="1">
    <source>
        <dbReference type="ARBA" id="ARBA00004613"/>
    </source>
</evidence>
<dbReference type="InterPro" id="IPR011330">
    <property type="entry name" value="Glyco_hydro/deAcase_b/a-brl"/>
</dbReference>
<dbReference type="Gene3D" id="3.20.20.370">
    <property type="entry name" value="Glycoside hydrolase/deacetylase"/>
    <property type="match status" value="1"/>
</dbReference>
<keyword evidence="2" id="KW-0732">Signal</keyword>
<dbReference type="SUPFAM" id="SSF88713">
    <property type="entry name" value="Glycoside hydrolase/deacetylase"/>
    <property type="match status" value="1"/>
</dbReference>
<reference evidence="5 6" key="1">
    <citation type="submission" date="2016-04" db="EMBL/GenBank/DDBJ databases">
        <title>Comparative Genomics and Epigenetics of Sporosarcina ureae.</title>
        <authorList>
            <person name="Oliver A.S."/>
            <person name="Cooper K.K."/>
        </authorList>
    </citation>
    <scope>NUCLEOTIDE SEQUENCE [LARGE SCALE GENOMIC DNA]</scope>
    <source>
        <strain evidence="5 6">S204</strain>
    </source>
</reference>
<evidence type="ECO:0000256" key="3">
    <source>
        <dbReference type="SAM" id="Phobius"/>
    </source>
</evidence>
<keyword evidence="6" id="KW-1185">Reference proteome</keyword>
<dbReference type="PANTHER" id="PTHR34216:SF3">
    <property type="entry name" value="POLY-BETA-1,6-N-ACETYL-D-GLUCOSAMINE N-DEACETYLASE"/>
    <property type="match status" value="1"/>
</dbReference>
<proteinExistence type="predicted"/>
<dbReference type="Pfam" id="PF01522">
    <property type="entry name" value="Polysacc_deac_1"/>
    <property type="match status" value="1"/>
</dbReference>
<sequence>MKRNSNEILDYEKKNRRKVRRSIFQLCILLVIVFLVFQTFVEMNRYDASDTKEWKNKRGFIALSYPGVSRDGSDSLFAKKQLQQQLEALMEQGYETISQQDILNFYNNKKPLPEKALFLAFEDGRTDTSVFVNPLLKKYNYKATLLSFANKLDENDKRFLQPSHLKQMQKSGFWELGSNGNRLTYINIFNKEGTFLNIRDDEEILSKDEINSYNHFSMDFIRDQNLIPSENRVEMEKRITNDYEEMRNVYQKQLGTMPGVYMIMHANGLYNTANKLVTEVNDKEIRKTFDMHFNQEGDAYNTRAKELYNLSRVQPKTSWSTNHLLMKILSDTNQKVDFVKGNEKQAKQWKTIESAAEFHDNTITLTSKAKSMEN</sequence>
<evidence type="ECO:0000313" key="6">
    <source>
        <dbReference type="Proteomes" id="UP000192486"/>
    </source>
</evidence>
<protein>
    <recommendedName>
        <fullName evidence="4">NodB homology domain-containing protein</fullName>
    </recommendedName>
</protein>
<name>A0ABM6JWB9_SPOUR</name>
<organism evidence="5 6">
    <name type="scientific">Sporosarcina ureae</name>
    <dbReference type="NCBI Taxonomy" id="1571"/>
    <lineage>
        <taxon>Bacteria</taxon>
        <taxon>Bacillati</taxon>
        <taxon>Bacillota</taxon>
        <taxon>Bacilli</taxon>
        <taxon>Bacillales</taxon>
        <taxon>Caryophanaceae</taxon>
        <taxon>Sporosarcina</taxon>
    </lineage>
</organism>
<keyword evidence="3" id="KW-1133">Transmembrane helix</keyword>
<comment type="subcellular location">
    <subcellularLocation>
        <location evidence="1">Secreted</location>
    </subcellularLocation>
</comment>
<dbReference type="EMBL" id="CP015108">
    <property type="protein sequence ID" value="ARF14261.1"/>
    <property type="molecule type" value="Genomic_DNA"/>
</dbReference>